<name>A0AAN7YGJ1_9PEZI</name>
<protein>
    <recommendedName>
        <fullName evidence="4">RRM domain-containing protein</fullName>
    </recommendedName>
</protein>
<evidence type="ECO:0000313" key="5">
    <source>
        <dbReference type="EMBL" id="KAK5112748.1"/>
    </source>
</evidence>
<dbReference type="Gene3D" id="3.30.70.330">
    <property type="match status" value="1"/>
</dbReference>
<dbReference type="PANTHER" id="PTHR19965">
    <property type="entry name" value="RNA AND EXPORT FACTOR BINDING PROTEIN"/>
    <property type="match status" value="1"/>
</dbReference>
<dbReference type="SMART" id="SM01218">
    <property type="entry name" value="FoP_duplication"/>
    <property type="match status" value="1"/>
</dbReference>
<reference evidence="5" key="1">
    <citation type="submission" date="2023-08" db="EMBL/GenBank/DDBJ databases">
        <title>Black Yeasts Isolated from many extreme environments.</title>
        <authorList>
            <person name="Coleine C."/>
            <person name="Stajich J.E."/>
            <person name="Selbmann L."/>
        </authorList>
    </citation>
    <scope>NUCLEOTIDE SEQUENCE</scope>
    <source>
        <strain evidence="5">CCFEE 5401</strain>
    </source>
</reference>
<dbReference type="CDD" id="cd12418">
    <property type="entry name" value="RRM_Aly_REF_like"/>
    <property type="match status" value="1"/>
</dbReference>
<evidence type="ECO:0000313" key="6">
    <source>
        <dbReference type="Proteomes" id="UP001310890"/>
    </source>
</evidence>
<accession>A0AAN7YGJ1</accession>
<comment type="caution">
    <text evidence="5">The sequence shown here is derived from an EMBL/GenBank/DDBJ whole genome shotgun (WGS) entry which is preliminary data.</text>
</comment>
<feature type="compositionally biased region" description="Basic and acidic residues" evidence="3">
    <location>
        <begin position="233"/>
        <end position="254"/>
    </location>
</feature>
<feature type="region of interest" description="Disordered" evidence="3">
    <location>
        <begin position="1"/>
        <end position="24"/>
    </location>
</feature>
<feature type="compositionally biased region" description="Polar residues" evidence="3">
    <location>
        <begin position="306"/>
        <end position="319"/>
    </location>
</feature>
<organism evidence="5 6">
    <name type="scientific">Meristemomyces frigidus</name>
    <dbReference type="NCBI Taxonomy" id="1508187"/>
    <lineage>
        <taxon>Eukaryota</taxon>
        <taxon>Fungi</taxon>
        <taxon>Dikarya</taxon>
        <taxon>Ascomycota</taxon>
        <taxon>Pezizomycotina</taxon>
        <taxon>Dothideomycetes</taxon>
        <taxon>Dothideomycetidae</taxon>
        <taxon>Mycosphaerellales</taxon>
        <taxon>Teratosphaeriaceae</taxon>
        <taxon>Meristemomyces</taxon>
    </lineage>
</organism>
<sequence length="339" mass="37307">MDKYGLRHSYPDSPGQLTQGSEWVHDRYEDDKYDRMNQRPVDDERFGGSNQAAPGTKLKVDNIHYDITEDDLRGLFARKGRILSLKLLYDRADRSTGTAWVIYSDARDARDAVEDYDGQNAQGQPIRVSIVPTGPADRGPPRGAPNGPSGVGARGGVEERSLFDRMQPRERSMFERIEGGAAVEDRDFNGRRNGDRRRERSDSPRKPRAERVENIDRYIPGRGSRSPIRRRGTPRDGGREFGRRPGARREEGGRGGRRGGRAGDGEPAARGGPRPRKTAQELDAEMEDYFGKDKGDEESDEGGAAQQANGDSNGAFTSNGATTAPAATAGEAEDTDMIL</sequence>
<evidence type="ECO:0000256" key="2">
    <source>
        <dbReference type="PROSITE-ProRule" id="PRU00176"/>
    </source>
</evidence>
<dbReference type="PANTHER" id="PTHR19965:SF82">
    <property type="entry name" value="THO COMPLEX SUBUNIT 4"/>
    <property type="match status" value="1"/>
</dbReference>
<dbReference type="GO" id="GO:0003729">
    <property type="term" value="F:mRNA binding"/>
    <property type="evidence" value="ECO:0007669"/>
    <property type="project" value="TreeGrafter"/>
</dbReference>
<feature type="compositionally biased region" description="Basic and acidic residues" evidence="3">
    <location>
        <begin position="156"/>
        <end position="216"/>
    </location>
</feature>
<dbReference type="EMBL" id="JAVRRL010000028">
    <property type="protein sequence ID" value="KAK5112748.1"/>
    <property type="molecule type" value="Genomic_DNA"/>
</dbReference>
<feature type="region of interest" description="Disordered" evidence="3">
    <location>
        <begin position="116"/>
        <end position="339"/>
    </location>
</feature>
<proteinExistence type="predicted"/>
<gene>
    <name evidence="5" type="ORF">LTR62_003846</name>
</gene>
<feature type="compositionally biased region" description="Low complexity" evidence="3">
    <location>
        <begin position="320"/>
        <end position="330"/>
    </location>
</feature>
<dbReference type="AlphaFoldDB" id="A0AAN7YGJ1"/>
<evidence type="ECO:0000256" key="1">
    <source>
        <dbReference type="ARBA" id="ARBA00022884"/>
    </source>
</evidence>
<dbReference type="InterPro" id="IPR025715">
    <property type="entry name" value="FoP_C"/>
</dbReference>
<dbReference type="InterPro" id="IPR035979">
    <property type="entry name" value="RBD_domain_sf"/>
</dbReference>
<dbReference type="SUPFAM" id="SSF54928">
    <property type="entry name" value="RNA-binding domain, RBD"/>
    <property type="match status" value="1"/>
</dbReference>
<feature type="domain" description="RRM" evidence="4">
    <location>
        <begin position="56"/>
        <end position="133"/>
    </location>
</feature>
<dbReference type="InterPro" id="IPR051229">
    <property type="entry name" value="ALYREF_mRNA_export"/>
</dbReference>
<dbReference type="Pfam" id="PF00076">
    <property type="entry name" value="RRM_1"/>
    <property type="match status" value="1"/>
</dbReference>
<dbReference type="SMART" id="SM00360">
    <property type="entry name" value="RRM"/>
    <property type="match status" value="1"/>
</dbReference>
<keyword evidence="1 2" id="KW-0694">RNA-binding</keyword>
<dbReference type="PROSITE" id="PS50102">
    <property type="entry name" value="RRM"/>
    <property type="match status" value="1"/>
</dbReference>
<dbReference type="GO" id="GO:0005634">
    <property type="term" value="C:nucleus"/>
    <property type="evidence" value="ECO:0007669"/>
    <property type="project" value="TreeGrafter"/>
</dbReference>
<evidence type="ECO:0000259" key="4">
    <source>
        <dbReference type="PROSITE" id="PS50102"/>
    </source>
</evidence>
<dbReference type="InterPro" id="IPR012677">
    <property type="entry name" value="Nucleotide-bd_a/b_plait_sf"/>
</dbReference>
<evidence type="ECO:0000256" key="3">
    <source>
        <dbReference type="SAM" id="MobiDB-lite"/>
    </source>
</evidence>
<dbReference type="Proteomes" id="UP001310890">
    <property type="component" value="Unassembled WGS sequence"/>
</dbReference>
<dbReference type="InterPro" id="IPR000504">
    <property type="entry name" value="RRM_dom"/>
</dbReference>